<name>A0A6S7GRN6_PARCT</name>
<dbReference type="AlphaFoldDB" id="A0A6S7GRN6"/>
<dbReference type="Proteomes" id="UP001152795">
    <property type="component" value="Unassembled WGS sequence"/>
</dbReference>
<gene>
    <name evidence="1" type="ORF">PACLA_8A016158</name>
</gene>
<dbReference type="Gene3D" id="3.60.10.10">
    <property type="entry name" value="Endonuclease/exonuclease/phosphatase"/>
    <property type="match status" value="1"/>
</dbReference>
<proteinExistence type="predicted"/>
<reference evidence="1" key="1">
    <citation type="submission" date="2020-04" db="EMBL/GenBank/DDBJ databases">
        <authorList>
            <person name="Alioto T."/>
            <person name="Alioto T."/>
            <person name="Gomez Garrido J."/>
        </authorList>
    </citation>
    <scope>NUCLEOTIDE SEQUENCE</scope>
    <source>
        <strain evidence="1">A484AB</strain>
    </source>
</reference>
<dbReference type="SUPFAM" id="SSF56219">
    <property type="entry name" value="DNase I-like"/>
    <property type="match status" value="1"/>
</dbReference>
<comment type="caution">
    <text evidence="1">The sequence shown here is derived from an EMBL/GenBank/DDBJ whole genome shotgun (WGS) entry which is preliminary data.</text>
</comment>
<dbReference type="InterPro" id="IPR036691">
    <property type="entry name" value="Endo/exonu/phosph_ase_sf"/>
</dbReference>
<evidence type="ECO:0000313" key="2">
    <source>
        <dbReference type="Proteomes" id="UP001152795"/>
    </source>
</evidence>
<evidence type="ECO:0000313" key="1">
    <source>
        <dbReference type="EMBL" id="CAB3994305.1"/>
    </source>
</evidence>
<protein>
    <submittedName>
        <fullName evidence="1">Uncharacterized protein</fullName>
    </submittedName>
</protein>
<organism evidence="1 2">
    <name type="scientific">Paramuricea clavata</name>
    <name type="common">Red gorgonian</name>
    <name type="synonym">Violescent sea-whip</name>
    <dbReference type="NCBI Taxonomy" id="317549"/>
    <lineage>
        <taxon>Eukaryota</taxon>
        <taxon>Metazoa</taxon>
        <taxon>Cnidaria</taxon>
        <taxon>Anthozoa</taxon>
        <taxon>Octocorallia</taxon>
        <taxon>Malacalcyonacea</taxon>
        <taxon>Plexauridae</taxon>
        <taxon>Paramuricea</taxon>
    </lineage>
</organism>
<dbReference type="EMBL" id="CACRXK020002434">
    <property type="protein sequence ID" value="CAB3994305.1"/>
    <property type="molecule type" value="Genomic_DNA"/>
</dbReference>
<sequence>MVDRMAVQQYIARYMQFAEGYPYSRNIDGIEFTVVKLATKQELTIIGVYRSPRIPVARLYCALIDIIAQDTSEQNIIIGDFNIN</sequence>
<accession>A0A6S7GRN6</accession>
<keyword evidence="2" id="KW-1185">Reference proteome</keyword>